<reference evidence="6" key="1">
    <citation type="submission" date="2024-04" db="EMBL/GenBank/DDBJ databases">
        <title>Phylogenomic analyses of a clade within the roseobacter group suggest taxonomic reassignments of species of the genera Aestuariivita, Citreicella, Loktanella, Nautella, Pelagibaca, Ruegeria, Thalassobius, Thiobacimonas and Tropicibacter, and the proposal o.</title>
        <authorList>
            <person name="Jeon C.O."/>
        </authorList>
    </citation>
    <scope>NUCLEOTIDE SEQUENCE [LARGE SCALE GENOMIC DNA]</scope>
    <source>
        <strain evidence="6">SS1-5</strain>
    </source>
</reference>
<dbReference type="InterPro" id="IPR058792">
    <property type="entry name" value="Beta-barrel_RND_2"/>
</dbReference>
<dbReference type="RefSeq" id="WP_373635538.1">
    <property type="nucleotide sequence ID" value="NZ_CP151767.2"/>
</dbReference>
<evidence type="ECO:0000313" key="6">
    <source>
        <dbReference type="Proteomes" id="UP001470809"/>
    </source>
</evidence>
<evidence type="ECO:0000313" key="5">
    <source>
        <dbReference type="EMBL" id="XFU26679.1"/>
    </source>
</evidence>
<gene>
    <name evidence="5" type="ORF">AABB31_12920</name>
</gene>
<protein>
    <submittedName>
        <fullName evidence="5">Efflux RND transporter periplasmic adaptor subunit</fullName>
    </submittedName>
</protein>
<comment type="similarity">
    <text evidence="1">Belongs to the membrane fusion protein (MFP) (TC 8.A.1) family.</text>
</comment>
<accession>A0ABZ3JD36</accession>
<dbReference type="Gene3D" id="1.10.287.470">
    <property type="entry name" value="Helix hairpin bin"/>
    <property type="match status" value="1"/>
</dbReference>
<evidence type="ECO:0000259" key="3">
    <source>
        <dbReference type="Pfam" id="PF25917"/>
    </source>
</evidence>
<feature type="domain" description="Multidrug resistance protein MdtA-like barrel-sandwich hybrid" evidence="3">
    <location>
        <begin position="86"/>
        <end position="255"/>
    </location>
</feature>
<feature type="coiled-coil region" evidence="2">
    <location>
        <begin position="200"/>
        <end position="227"/>
    </location>
</feature>
<evidence type="ECO:0000256" key="2">
    <source>
        <dbReference type="SAM" id="Coils"/>
    </source>
</evidence>
<keyword evidence="2" id="KW-0175">Coiled coil</keyword>
<evidence type="ECO:0000259" key="4">
    <source>
        <dbReference type="Pfam" id="PF25954"/>
    </source>
</evidence>
<dbReference type="Gene3D" id="2.40.30.170">
    <property type="match status" value="1"/>
</dbReference>
<dbReference type="Proteomes" id="UP001470809">
    <property type="component" value="Chromosome"/>
</dbReference>
<dbReference type="PANTHER" id="PTHR30469">
    <property type="entry name" value="MULTIDRUG RESISTANCE PROTEIN MDTA"/>
    <property type="match status" value="1"/>
</dbReference>
<proteinExistence type="inferred from homology"/>
<dbReference type="SUPFAM" id="SSF111369">
    <property type="entry name" value="HlyD-like secretion proteins"/>
    <property type="match status" value="2"/>
</dbReference>
<keyword evidence="6" id="KW-1185">Reference proteome</keyword>
<feature type="coiled-coil region" evidence="2">
    <location>
        <begin position="127"/>
        <end position="168"/>
    </location>
</feature>
<evidence type="ECO:0000256" key="1">
    <source>
        <dbReference type="ARBA" id="ARBA00009477"/>
    </source>
</evidence>
<dbReference type="Pfam" id="PF25954">
    <property type="entry name" value="Beta-barrel_RND_2"/>
    <property type="match status" value="1"/>
</dbReference>
<reference evidence="5 6" key="2">
    <citation type="submission" date="2024-08" db="EMBL/GenBank/DDBJ databases">
        <title>Phylogenomic analyses of a clade within the roseobacter group suggest taxonomic reassignments of species of the genera Aestuariivita, Citreicella, Loktanella, Nautella, Pelagibaca, Ruegeria, Thalassobius, Thiobacimonas and Tropicibacter, and the proposal o.</title>
        <authorList>
            <person name="Jeon C.O."/>
        </authorList>
    </citation>
    <scope>NUCLEOTIDE SEQUENCE [LARGE SCALE GENOMIC DNA]</scope>
    <source>
        <strain evidence="5 6">SS1-5</strain>
    </source>
</reference>
<dbReference type="Gene3D" id="2.40.50.100">
    <property type="match status" value="1"/>
</dbReference>
<dbReference type="PANTHER" id="PTHR30469:SF29">
    <property type="entry name" value="BLR2860 PROTEIN"/>
    <property type="match status" value="1"/>
</dbReference>
<organism evidence="5 6">
    <name type="scientific">Yoonia rhodophyticola</name>
    <dbReference type="NCBI Taxonomy" id="3137370"/>
    <lineage>
        <taxon>Bacteria</taxon>
        <taxon>Pseudomonadati</taxon>
        <taxon>Pseudomonadota</taxon>
        <taxon>Alphaproteobacteria</taxon>
        <taxon>Rhodobacterales</taxon>
        <taxon>Paracoccaceae</taxon>
        <taxon>Yoonia</taxon>
    </lineage>
</organism>
<dbReference type="EMBL" id="CP151767">
    <property type="protein sequence ID" value="XFU26679.1"/>
    <property type="molecule type" value="Genomic_DNA"/>
</dbReference>
<dbReference type="InterPro" id="IPR006143">
    <property type="entry name" value="RND_pump_MFP"/>
</dbReference>
<dbReference type="Pfam" id="PF25917">
    <property type="entry name" value="BSH_RND"/>
    <property type="match status" value="1"/>
</dbReference>
<feature type="domain" description="CusB-like beta-barrel" evidence="4">
    <location>
        <begin position="266"/>
        <end position="334"/>
    </location>
</feature>
<sequence length="414" mass="43048">MRIMSVISAIAVLAVLYFVVFERDQLFQFAQGAEAAEADIAADEAVAAETAETDAQEGAVGVVAIRSVAQTIDSAVILRGRTEAARQVTVASETSGLVTSEPLRKGAFVNAGDQLCQLDPGTRQASLAEARARLAEARGRVPEAQAAVAEASARVREAEINLNAASQLSQDGFASETRLVSAQAAMDAAKAGVQRANSGVASAEAGIESAQAAVASAEREIERLTITAPFSGLLETDTAELGALMQPGTPCATIIQLNPIKLVGFAPEADVSKITVGAIAGARLTNQAQVQGEVTFLSRSADETTRTFRVEVTVDNADLAISDGQTAEILVASEGRSAHLLAQSTLTLDDDGVLGVRAIDDNGVATFMPVTLLRDTAEGVWVTDLPEEVDIITVGQEFVVDGVRVTPTFQEAKG</sequence>
<name>A0ABZ3JD36_9RHOB</name>
<dbReference type="NCBIfam" id="TIGR01730">
    <property type="entry name" value="RND_mfp"/>
    <property type="match status" value="1"/>
</dbReference>
<dbReference type="InterPro" id="IPR058625">
    <property type="entry name" value="MdtA-like_BSH"/>
</dbReference>